<protein>
    <recommendedName>
        <fullName evidence="8">ABC transporter domain-containing protein</fullName>
    </recommendedName>
</protein>
<keyword evidence="6 7" id="KW-0472">Membrane</keyword>
<dbReference type="InterPro" id="IPR027417">
    <property type="entry name" value="P-loop_NTPase"/>
</dbReference>
<keyword evidence="4" id="KW-0067">ATP-binding</keyword>
<dbReference type="GO" id="GO:0005319">
    <property type="term" value="F:lipid transporter activity"/>
    <property type="evidence" value="ECO:0007669"/>
    <property type="project" value="TreeGrafter"/>
</dbReference>
<dbReference type="GO" id="GO:0016020">
    <property type="term" value="C:membrane"/>
    <property type="evidence" value="ECO:0007669"/>
    <property type="project" value="UniProtKB-SubCell"/>
</dbReference>
<feature type="transmembrane region" description="Helical" evidence="7">
    <location>
        <begin position="31"/>
        <end position="53"/>
    </location>
</feature>
<evidence type="ECO:0000256" key="2">
    <source>
        <dbReference type="ARBA" id="ARBA00022692"/>
    </source>
</evidence>
<feature type="transmembrane region" description="Helical" evidence="7">
    <location>
        <begin position="107"/>
        <end position="131"/>
    </location>
</feature>
<evidence type="ECO:0000313" key="10">
    <source>
        <dbReference type="Proteomes" id="UP000824782"/>
    </source>
</evidence>
<feature type="domain" description="ABC transporter" evidence="8">
    <location>
        <begin position="287"/>
        <end position="522"/>
    </location>
</feature>
<dbReference type="AlphaFoldDB" id="A0AAV6ZLL2"/>
<reference evidence="9" key="1">
    <citation type="thesis" date="2020" institute="ProQuest LLC" country="789 East Eisenhower Parkway, Ann Arbor, MI, USA">
        <title>Comparative Genomics and Chromosome Evolution.</title>
        <authorList>
            <person name="Mudd A.B."/>
        </authorList>
    </citation>
    <scope>NUCLEOTIDE SEQUENCE</scope>
    <source>
        <strain evidence="9">237g6f4</strain>
        <tissue evidence="9">Blood</tissue>
    </source>
</reference>
<keyword evidence="5 7" id="KW-1133">Transmembrane helix</keyword>
<dbReference type="SMART" id="SM00382">
    <property type="entry name" value="AAA"/>
    <property type="match status" value="1"/>
</dbReference>
<dbReference type="InterPro" id="IPR003439">
    <property type="entry name" value="ABC_transporter-like_ATP-bd"/>
</dbReference>
<dbReference type="PANTHER" id="PTHR19229:SF274">
    <property type="entry name" value="ABC-TYPE ORGANIC ANION TRANSPORTER ABCA8"/>
    <property type="match status" value="1"/>
</dbReference>
<evidence type="ECO:0000256" key="7">
    <source>
        <dbReference type="SAM" id="Phobius"/>
    </source>
</evidence>
<keyword evidence="2 7" id="KW-0812">Transmembrane</keyword>
<keyword evidence="3" id="KW-0547">Nucleotide-binding</keyword>
<gene>
    <name evidence="9" type="ORF">GDO81_025476</name>
</gene>
<dbReference type="InterPro" id="IPR026082">
    <property type="entry name" value="ABCA"/>
</dbReference>
<evidence type="ECO:0000256" key="5">
    <source>
        <dbReference type="ARBA" id="ARBA00022989"/>
    </source>
</evidence>
<sequence>MTTNHSVLDSLVSAVAVKMSSAKVWRRILEIGALTIATCISYVSIFYILMTNITKEREDLREIMRMMGLKDSAYWLSWGLLYVPYVLIIGSFLTLITTNFIFVESSFGVILLLFFLYGISMISFTFMLCALLRSPRYRGTADFFAVLFLCILGLLPLVTVLPRPLELFLCIFFPFAFSLGITETIHMENDLQGVFFSDITGDACHVLTSYVSLLLDSILYILLTLYFDKVLPDKNGLKLEPLFFLCPSYWSKGKMSPIPLDAVDKEESGRDDYIEKVPVELLGKEAIRLNKVKKIYGSKKDKTEALRDLDLDVYDGQITALLGHSGAGKTTLLNILGGMSKASGGTASIYNLQLSNTRDLHEIQKKIGFCPQFDVKFDYLTVKENLELFSRIKGIAPRDVKSEVEKVISDLNMQSNEAMEADELSGGQRRRLTLAIALLGSPEVLLLDEPTAGIDPFSRHQVWSILKEHKADRVTLFSTQFMDEADILADRKAVLSNGRLKCVGSSLFLKRKWGIGYHLRMQVSPSCNPDAITSIIQEHVSSAKLSTRNVEDLTFTLPFDKMDSFPDLFLHLDQRVGQTS</sequence>
<dbReference type="EMBL" id="WNYA01000417">
    <property type="protein sequence ID" value="KAG8548414.1"/>
    <property type="molecule type" value="Genomic_DNA"/>
</dbReference>
<dbReference type="InterPro" id="IPR017871">
    <property type="entry name" value="ABC_transporter-like_CS"/>
</dbReference>
<comment type="subcellular location">
    <subcellularLocation>
        <location evidence="1">Membrane</location>
        <topology evidence="1">Multi-pass membrane protein</topology>
    </subcellularLocation>
</comment>
<comment type="caution">
    <text evidence="9">The sequence shown here is derived from an EMBL/GenBank/DDBJ whole genome shotgun (WGS) entry which is preliminary data.</text>
</comment>
<evidence type="ECO:0000256" key="6">
    <source>
        <dbReference type="ARBA" id="ARBA00023136"/>
    </source>
</evidence>
<accession>A0AAV6ZLL2</accession>
<proteinExistence type="predicted"/>
<dbReference type="Gene3D" id="3.40.50.300">
    <property type="entry name" value="P-loop containing nucleotide triphosphate hydrolases"/>
    <property type="match status" value="1"/>
</dbReference>
<dbReference type="CDD" id="cd03263">
    <property type="entry name" value="ABC_subfamily_A"/>
    <property type="match status" value="1"/>
</dbReference>
<evidence type="ECO:0000256" key="1">
    <source>
        <dbReference type="ARBA" id="ARBA00004141"/>
    </source>
</evidence>
<evidence type="ECO:0000313" key="9">
    <source>
        <dbReference type="EMBL" id="KAG8548414.1"/>
    </source>
</evidence>
<feature type="transmembrane region" description="Helical" evidence="7">
    <location>
        <begin position="143"/>
        <end position="161"/>
    </location>
</feature>
<dbReference type="GO" id="GO:0140359">
    <property type="term" value="F:ABC-type transporter activity"/>
    <property type="evidence" value="ECO:0007669"/>
    <property type="project" value="InterPro"/>
</dbReference>
<evidence type="ECO:0000256" key="4">
    <source>
        <dbReference type="ARBA" id="ARBA00022840"/>
    </source>
</evidence>
<dbReference type="SUPFAM" id="SSF52540">
    <property type="entry name" value="P-loop containing nucleoside triphosphate hydrolases"/>
    <property type="match status" value="1"/>
</dbReference>
<dbReference type="GO" id="GO:0005524">
    <property type="term" value="F:ATP binding"/>
    <property type="evidence" value="ECO:0007669"/>
    <property type="project" value="UniProtKB-KW"/>
</dbReference>
<dbReference type="PROSITE" id="PS50893">
    <property type="entry name" value="ABC_TRANSPORTER_2"/>
    <property type="match status" value="1"/>
</dbReference>
<dbReference type="PROSITE" id="PS00211">
    <property type="entry name" value="ABC_TRANSPORTER_1"/>
    <property type="match status" value="1"/>
</dbReference>
<feature type="transmembrane region" description="Helical" evidence="7">
    <location>
        <begin position="74"/>
        <end position="101"/>
    </location>
</feature>
<dbReference type="InterPro" id="IPR013525">
    <property type="entry name" value="ABC2_TM"/>
</dbReference>
<dbReference type="Pfam" id="PF12698">
    <property type="entry name" value="ABC2_membrane_3"/>
    <property type="match status" value="1"/>
</dbReference>
<dbReference type="Proteomes" id="UP000824782">
    <property type="component" value="Unassembled WGS sequence"/>
</dbReference>
<organism evidence="9 10">
    <name type="scientific">Engystomops pustulosus</name>
    <name type="common">Tungara frog</name>
    <name type="synonym">Physalaemus pustulosus</name>
    <dbReference type="NCBI Taxonomy" id="76066"/>
    <lineage>
        <taxon>Eukaryota</taxon>
        <taxon>Metazoa</taxon>
        <taxon>Chordata</taxon>
        <taxon>Craniata</taxon>
        <taxon>Vertebrata</taxon>
        <taxon>Euteleostomi</taxon>
        <taxon>Amphibia</taxon>
        <taxon>Batrachia</taxon>
        <taxon>Anura</taxon>
        <taxon>Neobatrachia</taxon>
        <taxon>Hyloidea</taxon>
        <taxon>Leptodactylidae</taxon>
        <taxon>Leiuperinae</taxon>
        <taxon>Engystomops</taxon>
    </lineage>
</organism>
<evidence type="ECO:0000256" key="3">
    <source>
        <dbReference type="ARBA" id="ARBA00022741"/>
    </source>
</evidence>
<keyword evidence="10" id="KW-1185">Reference proteome</keyword>
<evidence type="ECO:0000259" key="8">
    <source>
        <dbReference type="PROSITE" id="PS50893"/>
    </source>
</evidence>
<name>A0AAV6ZLL2_ENGPU</name>
<dbReference type="GO" id="GO:0016887">
    <property type="term" value="F:ATP hydrolysis activity"/>
    <property type="evidence" value="ECO:0007669"/>
    <property type="project" value="InterPro"/>
</dbReference>
<dbReference type="Pfam" id="PF00005">
    <property type="entry name" value="ABC_tran"/>
    <property type="match status" value="1"/>
</dbReference>
<dbReference type="InterPro" id="IPR003593">
    <property type="entry name" value="AAA+_ATPase"/>
</dbReference>
<dbReference type="PANTHER" id="PTHR19229">
    <property type="entry name" value="ATP-BINDING CASSETTE TRANSPORTER SUBFAMILY A ABCA"/>
    <property type="match status" value="1"/>
</dbReference>
<dbReference type="FunFam" id="3.40.50.300:FF:000436">
    <property type="entry name" value="ATP binding cassette subfamily A member 9"/>
    <property type="match status" value="1"/>
</dbReference>